<dbReference type="Gene3D" id="3.60.140.10">
    <property type="entry name" value="CNF1/YfiH-like putative cysteine hydrolases"/>
    <property type="match status" value="1"/>
</dbReference>
<dbReference type="InterPro" id="IPR038371">
    <property type="entry name" value="Cu_polyphenol_OxRdtase_sf"/>
</dbReference>
<evidence type="ECO:0000256" key="5">
    <source>
        <dbReference type="ARBA" id="ARBA00022723"/>
    </source>
</evidence>
<gene>
    <name evidence="12" type="primary">pgeF</name>
    <name evidence="12" type="ORF">OXH18_08200</name>
</gene>
<dbReference type="GO" id="GO:0005507">
    <property type="term" value="F:copper ion binding"/>
    <property type="evidence" value="ECO:0007669"/>
    <property type="project" value="TreeGrafter"/>
</dbReference>
<evidence type="ECO:0000256" key="9">
    <source>
        <dbReference type="ARBA" id="ARBA00048968"/>
    </source>
</evidence>
<keyword evidence="4" id="KW-0808">Transferase</keyword>
<evidence type="ECO:0000256" key="7">
    <source>
        <dbReference type="ARBA" id="ARBA00022833"/>
    </source>
</evidence>
<keyword evidence="6" id="KW-0378">Hydrolase</keyword>
<dbReference type="Pfam" id="PF02578">
    <property type="entry name" value="Cu-oxidase_4"/>
    <property type="match status" value="1"/>
</dbReference>
<comment type="catalytic activity">
    <reaction evidence="10">
        <text>S-methyl-5'-thioadenosine + phosphate = 5-(methylsulfanyl)-alpha-D-ribose 1-phosphate + adenine</text>
        <dbReference type="Rhea" id="RHEA:11852"/>
        <dbReference type="ChEBI" id="CHEBI:16708"/>
        <dbReference type="ChEBI" id="CHEBI:17509"/>
        <dbReference type="ChEBI" id="CHEBI:43474"/>
        <dbReference type="ChEBI" id="CHEBI:58533"/>
        <dbReference type="EC" id="2.4.2.28"/>
    </reaction>
    <physiologicalReaction direction="left-to-right" evidence="10">
        <dbReference type="Rhea" id="RHEA:11853"/>
    </physiologicalReaction>
</comment>
<comment type="function">
    <text evidence="2">Purine nucleoside enzyme that catalyzes the phosphorolysis of adenosine and inosine nucleosides, yielding D-ribose 1-phosphate and the respective free bases, adenine and hypoxanthine. Also catalyzes the phosphorolysis of S-methyl-5'-thioadenosine into adenine and S-methyl-5-thio-alpha-D-ribose 1-phosphate. Also has adenosine deaminase activity.</text>
</comment>
<dbReference type="PANTHER" id="PTHR30616:SF2">
    <property type="entry name" value="PURINE NUCLEOSIDE PHOSPHORYLASE LACC1"/>
    <property type="match status" value="1"/>
</dbReference>
<dbReference type="GO" id="GO:0017061">
    <property type="term" value="F:S-methyl-5-thioadenosine phosphorylase activity"/>
    <property type="evidence" value="ECO:0007669"/>
    <property type="project" value="UniProtKB-EC"/>
</dbReference>
<evidence type="ECO:0000256" key="10">
    <source>
        <dbReference type="ARBA" id="ARBA00049893"/>
    </source>
</evidence>
<name>A0A9E9C9S2_9CYAN</name>
<evidence type="ECO:0000256" key="1">
    <source>
        <dbReference type="ARBA" id="ARBA00000553"/>
    </source>
</evidence>
<keyword evidence="5" id="KW-0479">Metal-binding</keyword>
<dbReference type="CDD" id="cd16833">
    <property type="entry name" value="YfiH"/>
    <property type="match status" value="1"/>
</dbReference>
<dbReference type="SUPFAM" id="SSF64438">
    <property type="entry name" value="CNF1/YfiH-like putative cysteine hydrolases"/>
    <property type="match status" value="1"/>
</dbReference>
<evidence type="ECO:0000256" key="3">
    <source>
        <dbReference type="ARBA" id="ARBA00007353"/>
    </source>
</evidence>
<dbReference type="AlphaFoldDB" id="A0A9E9C9S2"/>
<dbReference type="InterPro" id="IPR003730">
    <property type="entry name" value="Cu_polyphenol_OxRdtase"/>
</dbReference>
<protein>
    <recommendedName>
        <fullName evidence="11">Purine nucleoside phosphorylase</fullName>
    </recommendedName>
</protein>
<dbReference type="RefSeq" id="WP_268612027.1">
    <property type="nucleotide sequence ID" value="NZ_CP113797.1"/>
</dbReference>
<dbReference type="KEGG" id="tsin:OXH18_08200"/>
<proteinExistence type="inferred from homology"/>
<keyword evidence="7" id="KW-0862">Zinc</keyword>
<evidence type="ECO:0000313" key="13">
    <source>
        <dbReference type="Proteomes" id="UP001163152"/>
    </source>
</evidence>
<accession>A0A9E9C9S2</accession>
<comment type="catalytic activity">
    <reaction evidence="8">
        <text>adenosine + H2O + H(+) = inosine + NH4(+)</text>
        <dbReference type="Rhea" id="RHEA:24408"/>
        <dbReference type="ChEBI" id="CHEBI:15377"/>
        <dbReference type="ChEBI" id="CHEBI:15378"/>
        <dbReference type="ChEBI" id="CHEBI:16335"/>
        <dbReference type="ChEBI" id="CHEBI:17596"/>
        <dbReference type="ChEBI" id="CHEBI:28938"/>
        <dbReference type="EC" id="3.5.4.4"/>
    </reaction>
    <physiologicalReaction direction="left-to-right" evidence="8">
        <dbReference type="Rhea" id="RHEA:24409"/>
    </physiologicalReaction>
</comment>
<evidence type="ECO:0000256" key="4">
    <source>
        <dbReference type="ARBA" id="ARBA00022679"/>
    </source>
</evidence>
<evidence type="ECO:0000256" key="6">
    <source>
        <dbReference type="ARBA" id="ARBA00022801"/>
    </source>
</evidence>
<keyword evidence="13" id="KW-1185">Reference proteome</keyword>
<dbReference type="EMBL" id="CP113797">
    <property type="protein sequence ID" value="WAL61953.1"/>
    <property type="molecule type" value="Genomic_DNA"/>
</dbReference>
<comment type="catalytic activity">
    <reaction evidence="9">
        <text>adenosine + phosphate = alpha-D-ribose 1-phosphate + adenine</text>
        <dbReference type="Rhea" id="RHEA:27642"/>
        <dbReference type="ChEBI" id="CHEBI:16335"/>
        <dbReference type="ChEBI" id="CHEBI:16708"/>
        <dbReference type="ChEBI" id="CHEBI:43474"/>
        <dbReference type="ChEBI" id="CHEBI:57720"/>
        <dbReference type="EC" id="2.4.2.1"/>
    </reaction>
    <physiologicalReaction direction="left-to-right" evidence="9">
        <dbReference type="Rhea" id="RHEA:27643"/>
    </physiologicalReaction>
</comment>
<dbReference type="PANTHER" id="PTHR30616">
    <property type="entry name" value="UNCHARACTERIZED PROTEIN YFIH"/>
    <property type="match status" value="1"/>
</dbReference>
<reference evidence="12" key="1">
    <citation type="submission" date="2022-12" db="EMBL/GenBank/DDBJ databases">
        <title>Polyphasic identification of a Novel Hot-Spring Cyanobacterium Ocullathermofonsia sinensis gen nov. sp. nov. and Genomic Insights on its Adaptations to the Thermal Habitat.</title>
        <authorList>
            <person name="Daroch M."/>
            <person name="Tang J."/>
            <person name="Jiang Y."/>
        </authorList>
    </citation>
    <scope>NUCLEOTIDE SEQUENCE</scope>
    <source>
        <strain evidence="12">PKUAC-SCTA174</strain>
    </source>
</reference>
<comment type="catalytic activity">
    <reaction evidence="1">
        <text>inosine + phosphate = alpha-D-ribose 1-phosphate + hypoxanthine</text>
        <dbReference type="Rhea" id="RHEA:27646"/>
        <dbReference type="ChEBI" id="CHEBI:17368"/>
        <dbReference type="ChEBI" id="CHEBI:17596"/>
        <dbReference type="ChEBI" id="CHEBI:43474"/>
        <dbReference type="ChEBI" id="CHEBI:57720"/>
        <dbReference type="EC" id="2.4.2.1"/>
    </reaction>
    <physiologicalReaction direction="left-to-right" evidence="1">
        <dbReference type="Rhea" id="RHEA:27647"/>
    </physiologicalReaction>
</comment>
<sequence length="284" mass="31278">MHTWHWHTWQGRSYLTCSLLKDWQHGFFTQQFWAQTPFELVAALSPTANVYQVKQVHGNTVLSSSEVERSLAEEPAAADPENDRVVFPDADGLMSQQANQAVWVCTADCTPVLIADDETGQVAAVHAGWRGTALGIVQKAVDRLLAQGSQIKNLRVAMGPAIAGEVYQVSTTVAAQVGATIVQPPDISASPLATVDSLDESIATSDEILEKLRQLPNSPVFDDPQPGRVRLDVRRVNALQLEQRGIAPDQVAIAPYCTYQNPELFFSYRRERQKKVQWSGIVST</sequence>
<evidence type="ECO:0000256" key="2">
    <source>
        <dbReference type="ARBA" id="ARBA00003215"/>
    </source>
</evidence>
<evidence type="ECO:0000256" key="8">
    <source>
        <dbReference type="ARBA" id="ARBA00047989"/>
    </source>
</evidence>
<evidence type="ECO:0000256" key="11">
    <source>
        <dbReference type="RuleBase" id="RU361274"/>
    </source>
</evidence>
<organism evidence="12 13">
    <name type="scientific">Thermocoleostomius sinensis A174</name>
    <dbReference type="NCBI Taxonomy" id="2016057"/>
    <lineage>
        <taxon>Bacteria</taxon>
        <taxon>Bacillati</taxon>
        <taxon>Cyanobacteriota</taxon>
        <taxon>Cyanophyceae</taxon>
        <taxon>Oculatellales</taxon>
        <taxon>Oculatellaceae</taxon>
        <taxon>Thermocoleostomius</taxon>
    </lineage>
</organism>
<dbReference type="NCBIfam" id="TIGR00726">
    <property type="entry name" value="peptidoglycan editing factor PgeF"/>
    <property type="match status" value="1"/>
</dbReference>
<evidence type="ECO:0000313" key="12">
    <source>
        <dbReference type="EMBL" id="WAL61953.1"/>
    </source>
</evidence>
<dbReference type="GO" id="GO:0016787">
    <property type="term" value="F:hydrolase activity"/>
    <property type="evidence" value="ECO:0007669"/>
    <property type="project" value="UniProtKB-KW"/>
</dbReference>
<dbReference type="InterPro" id="IPR011324">
    <property type="entry name" value="Cytotoxic_necrot_fac-like_cat"/>
</dbReference>
<comment type="similarity">
    <text evidence="3 11">Belongs to the purine nucleoside phosphorylase YfiH/LACC1 family.</text>
</comment>
<dbReference type="Proteomes" id="UP001163152">
    <property type="component" value="Chromosome"/>
</dbReference>